<gene>
    <name evidence="1" type="ORF">GCM10010171_39830</name>
</gene>
<keyword evidence="2" id="KW-1185">Reference proteome</keyword>
<dbReference type="Pfam" id="PF10946">
    <property type="entry name" value="DUF2625"/>
    <property type="match status" value="1"/>
</dbReference>
<reference evidence="1" key="2">
    <citation type="submission" date="2020-09" db="EMBL/GenBank/DDBJ databases">
        <authorList>
            <person name="Sun Q."/>
            <person name="Ohkuma M."/>
        </authorList>
    </citation>
    <scope>NUCLEOTIDE SEQUENCE</scope>
    <source>
        <strain evidence="1">JCM 3276</strain>
    </source>
</reference>
<evidence type="ECO:0000313" key="1">
    <source>
        <dbReference type="EMBL" id="GGS41229.1"/>
    </source>
</evidence>
<organism evidence="1 2">
    <name type="scientific">Actinokineospora fastidiosa</name>
    <dbReference type="NCBI Taxonomy" id="1816"/>
    <lineage>
        <taxon>Bacteria</taxon>
        <taxon>Bacillati</taxon>
        <taxon>Actinomycetota</taxon>
        <taxon>Actinomycetes</taxon>
        <taxon>Pseudonocardiales</taxon>
        <taxon>Pseudonocardiaceae</taxon>
        <taxon>Actinokineospora</taxon>
    </lineage>
</organism>
<dbReference type="AlphaFoldDB" id="A0A918LF36"/>
<protein>
    <submittedName>
        <fullName evidence="1">Uncharacterized protein</fullName>
    </submittedName>
</protein>
<reference evidence="1" key="1">
    <citation type="journal article" date="2014" name="Int. J. Syst. Evol. Microbiol.">
        <title>Complete genome sequence of Corynebacterium casei LMG S-19264T (=DSM 44701T), isolated from a smear-ripened cheese.</title>
        <authorList>
            <consortium name="US DOE Joint Genome Institute (JGI-PGF)"/>
            <person name="Walter F."/>
            <person name="Albersmeier A."/>
            <person name="Kalinowski J."/>
            <person name="Ruckert C."/>
        </authorList>
    </citation>
    <scope>NUCLEOTIDE SEQUENCE</scope>
    <source>
        <strain evidence="1">JCM 3276</strain>
    </source>
</reference>
<comment type="caution">
    <text evidence="1">The sequence shown here is derived from an EMBL/GenBank/DDBJ whole genome shotgun (WGS) entry which is preliminary data.</text>
</comment>
<evidence type="ECO:0000313" key="2">
    <source>
        <dbReference type="Proteomes" id="UP000660680"/>
    </source>
</evidence>
<proteinExistence type="predicted"/>
<accession>A0A918LF36</accession>
<dbReference type="EMBL" id="BMRB01000003">
    <property type="protein sequence ID" value="GGS41229.1"/>
    <property type="molecule type" value="Genomic_DNA"/>
</dbReference>
<dbReference type="Proteomes" id="UP000660680">
    <property type="component" value="Unassembled WGS sequence"/>
</dbReference>
<dbReference type="RefSeq" id="WP_189212036.1">
    <property type="nucleotide sequence ID" value="NZ_BMRB01000003.1"/>
</dbReference>
<dbReference type="InterPro" id="IPR021239">
    <property type="entry name" value="DUF2625"/>
</dbReference>
<name>A0A918LF36_9PSEU</name>
<sequence>MTSAWDEVVAAIEGSPYGISVLPADPARARRCLSKLSITAKSWLGAVVAETGGLLVDHGWLRVLGSGTEALPDVFSDGSTIAYDVLGGQFAWMPNSEGRPTVHYFGPDDLSWVDLELGYADWLEAMLNGALDEFYRSLRWPGWQPEVAAIAPDHGLHTWPPPWSVERHDLSRVSRKAVPLGELISLHYHAARQTGADCGSSRPARPDVGNFAH</sequence>